<evidence type="ECO:0000256" key="1">
    <source>
        <dbReference type="SAM" id="MobiDB-lite"/>
    </source>
</evidence>
<keyword evidence="3" id="KW-1185">Reference proteome</keyword>
<dbReference type="OrthoDB" id="565043at2759"/>
<reference evidence="2" key="1">
    <citation type="journal article" date="2020" name="bioRxiv">
        <title>Comparative genomics of Chlamydomonas.</title>
        <authorList>
            <person name="Craig R.J."/>
            <person name="Hasan A.R."/>
            <person name="Ness R.W."/>
            <person name="Keightley P.D."/>
        </authorList>
    </citation>
    <scope>NUCLEOTIDE SEQUENCE</scope>
    <source>
        <strain evidence="2">CCAP 11/70</strain>
    </source>
</reference>
<dbReference type="PANTHER" id="PTHR46586:SF3">
    <property type="entry name" value="ANKYRIN REPEAT-CONTAINING PROTEIN"/>
    <property type="match status" value="1"/>
</dbReference>
<feature type="compositionally biased region" description="Polar residues" evidence="1">
    <location>
        <begin position="10"/>
        <end position="29"/>
    </location>
</feature>
<protein>
    <recommendedName>
        <fullName evidence="4">Ankyrin repeat domain-containing protein</fullName>
    </recommendedName>
</protein>
<evidence type="ECO:0000313" key="3">
    <source>
        <dbReference type="Proteomes" id="UP000612055"/>
    </source>
</evidence>
<dbReference type="PANTHER" id="PTHR46586">
    <property type="entry name" value="ANKYRIN REPEAT-CONTAINING PROTEIN"/>
    <property type="match status" value="1"/>
</dbReference>
<proteinExistence type="predicted"/>
<evidence type="ECO:0008006" key="4">
    <source>
        <dbReference type="Google" id="ProtNLM"/>
    </source>
</evidence>
<evidence type="ECO:0000313" key="2">
    <source>
        <dbReference type="EMBL" id="KAG2494523.1"/>
    </source>
</evidence>
<dbReference type="Proteomes" id="UP000612055">
    <property type="component" value="Unassembled WGS sequence"/>
</dbReference>
<gene>
    <name evidence="2" type="ORF">HYH03_007290</name>
</gene>
<feature type="region of interest" description="Disordered" evidence="1">
    <location>
        <begin position="1"/>
        <end position="29"/>
    </location>
</feature>
<dbReference type="EMBL" id="JAEHOE010000030">
    <property type="protein sequence ID" value="KAG2494523.1"/>
    <property type="molecule type" value="Genomic_DNA"/>
</dbReference>
<dbReference type="AlphaFoldDB" id="A0A835Y238"/>
<feature type="region of interest" description="Disordered" evidence="1">
    <location>
        <begin position="435"/>
        <end position="469"/>
    </location>
</feature>
<dbReference type="InterPro" id="IPR036770">
    <property type="entry name" value="Ankyrin_rpt-contain_sf"/>
</dbReference>
<sequence>MRSRCRNRENSPAANPHVSNPSGGVWQPESTPWNFEAAEAAARGGHVELMDWLMSVRPEGTRAADQQSLLRYAASGADLASFQQLFQRCGKRETDLPWVKGGLIMWAVFGPSPDWKAKCDWLVALGGQLRIPEEAYDRAAQLPGGDAVERFVWLQSHGHAIVPGEAWGGALKAGNVFAMRYLLSKGILPNDVDEHVIHLWDAAREGRLGVLRTLHEAGCDLGDLDQLTSYACRYGHVEVVAWLAETFGADEMALEEAAAEPGSAGLLRWLRGGTGTAAGLQGWAPGASAWRGAAGTGDEEALELLHEWGVPLPADTSGVAKLWAAAANNGDLRTLRWLRRVPHGGLPWGPPWGPPGGTTFALCAFNRHVQGDEGAACRAPLAALQWLLDEGCPVDWAAAAEASRGVDGRFEMVQDYIDEPYKYEQEERGAMEAWVQGQRQKLAPAPVPPKQPAAKQPGKAAAKKGGKRR</sequence>
<dbReference type="Gene3D" id="1.25.40.20">
    <property type="entry name" value="Ankyrin repeat-containing domain"/>
    <property type="match status" value="1"/>
</dbReference>
<accession>A0A835Y238</accession>
<name>A0A835Y238_9CHLO</name>
<organism evidence="2 3">
    <name type="scientific">Edaphochlamys debaryana</name>
    <dbReference type="NCBI Taxonomy" id="47281"/>
    <lineage>
        <taxon>Eukaryota</taxon>
        <taxon>Viridiplantae</taxon>
        <taxon>Chlorophyta</taxon>
        <taxon>core chlorophytes</taxon>
        <taxon>Chlorophyceae</taxon>
        <taxon>CS clade</taxon>
        <taxon>Chlamydomonadales</taxon>
        <taxon>Chlamydomonadales incertae sedis</taxon>
        <taxon>Edaphochlamys</taxon>
    </lineage>
</organism>
<dbReference type="SUPFAM" id="SSF48403">
    <property type="entry name" value="Ankyrin repeat"/>
    <property type="match status" value="1"/>
</dbReference>
<dbReference type="InterPro" id="IPR052050">
    <property type="entry name" value="SecEffector_AnkRepeat"/>
</dbReference>
<comment type="caution">
    <text evidence="2">The sequence shown here is derived from an EMBL/GenBank/DDBJ whole genome shotgun (WGS) entry which is preliminary data.</text>
</comment>